<evidence type="ECO:0000256" key="1">
    <source>
        <dbReference type="ARBA" id="ARBA00004651"/>
    </source>
</evidence>
<feature type="transmembrane region" description="Helical" evidence="6">
    <location>
        <begin position="41"/>
        <end position="59"/>
    </location>
</feature>
<feature type="domain" description="Cytochrome b561 bacterial/Ni-hydrogenase" evidence="7">
    <location>
        <begin position="9"/>
        <end position="170"/>
    </location>
</feature>
<organism evidence="8 9">
    <name type="scientific">Paracoccus mangrovi</name>
    <dbReference type="NCBI Taxonomy" id="1715645"/>
    <lineage>
        <taxon>Bacteria</taxon>
        <taxon>Pseudomonadati</taxon>
        <taxon>Pseudomonadota</taxon>
        <taxon>Alphaproteobacteria</taxon>
        <taxon>Rhodobacterales</taxon>
        <taxon>Paracoccaceae</taxon>
        <taxon>Paracoccus</taxon>
    </lineage>
</organism>
<dbReference type="Pfam" id="PF01292">
    <property type="entry name" value="Ni_hydr_CYTB"/>
    <property type="match status" value="1"/>
</dbReference>
<keyword evidence="9" id="KW-1185">Reference proteome</keyword>
<feature type="transmembrane region" description="Helical" evidence="6">
    <location>
        <begin position="12"/>
        <end position="29"/>
    </location>
</feature>
<evidence type="ECO:0000259" key="7">
    <source>
        <dbReference type="Pfam" id="PF01292"/>
    </source>
</evidence>
<feature type="transmembrane region" description="Helical" evidence="6">
    <location>
        <begin position="97"/>
        <end position="117"/>
    </location>
</feature>
<evidence type="ECO:0000313" key="9">
    <source>
        <dbReference type="Proteomes" id="UP001595721"/>
    </source>
</evidence>
<dbReference type="InterPro" id="IPR011577">
    <property type="entry name" value="Cyt_b561_bac/Ni-Hgenase"/>
</dbReference>
<dbReference type="EMBL" id="JBHRXJ010000003">
    <property type="protein sequence ID" value="MFC3527705.1"/>
    <property type="molecule type" value="Genomic_DNA"/>
</dbReference>
<dbReference type="Gene3D" id="1.20.950.20">
    <property type="entry name" value="Transmembrane di-heme cytochromes, Chain C"/>
    <property type="match status" value="1"/>
</dbReference>
<evidence type="ECO:0000256" key="3">
    <source>
        <dbReference type="ARBA" id="ARBA00022692"/>
    </source>
</evidence>
<sequence>MTEPGLIRVWDPFVRAFHWSQAALIALAWVTADGVKWVHEWSGYLVAALIGLRVLWGFLGPGHARFSDFVRGPRAVIAYLGDLLHGRERRYLGHNPAGGAMIVMLLTVTAATALTGWLQTTDAFWGSQRMEDLHESLAILILVLVAFHVGGVIFESRRHGENLVRSMITGMKRR</sequence>
<evidence type="ECO:0000256" key="4">
    <source>
        <dbReference type="ARBA" id="ARBA00022989"/>
    </source>
</evidence>
<comment type="caution">
    <text evidence="8">The sequence shown here is derived from an EMBL/GenBank/DDBJ whole genome shotgun (WGS) entry which is preliminary data.</text>
</comment>
<name>A0ABV7R0J0_9RHOB</name>
<keyword evidence="2" id="KW-1003">Cell membrane</keyword>
<accession>A0ABV7R0J0</accession>
<dbReference type="PANTHER" id="PTHR30485:SF2">
    <property type="entry name" value="BLL0597 PROTEIN"/>
    <property type="match status" value="1"/>
</dbReference>
<reference evidence="9" key="1">
    <citation type="journal article" date="2019" name="Int. J. Syst. Evol. Microbiol.">
        <title>The Global Catalogue of Microorganisms (GCM) 10K type strain sequencing project: providing services to taxonomists for standard genome sequencing and annotation.</title>
        <authorList>
            <consortium name="The Broad Institute Genomics Platform"/>
            <consortium name="The Broad Institute Genome Sequencing Center for Infectious Disease"/>
            <person name="Wu L."/>
            <person name="Ma J."/>
        </authorList>
    </citation>
    <scope>NUCLEOTIDE SEQUENCE [LARGE SCALE GENOMIC DNA]</scope>
    <source>
        <strain evidence="9">KCTC 42899</strain>
    </source>
</reference>
<dbReference type="SUPFAM" id="SSF81342">
    <property type="entry name" value="Transmembrane di-heme cytochromes"/>
    <property type="match status" value="1"/>
</dbReference>
<keyword evidence="3 6" id="KW-0812">Transmembrane</keyword>
<evidence type="ECO:0000256" key="5">
    <source>
        <dbReference type="ARBA" id="ARBA00023136"/>
    </source>
</evidence>
<protein>
    <submittedName>
        <fullName evidence="8">Cytochrome b/b6 domain-containing protein</fullName>
    </submittedName>
</protein>
<feature type="transmembrane region" description="Helical" evidence="6">
    <location>
        <begin position="137"/>
        <end position="154"/>
    </location>
</feature>
<dbReference type="Proteomes" id="UP001595721">
    <property type="component" value="Unassembled WGS sequence"/>
</dbReference>
<keyword evidence="5 6" id="KW-0472">Membrane</keyword>
<evidence type="ECO:0000256" key="6">
    <source>
        <dbReference type="SAM" id="Phobius"/>
    </source>
</evidence>
<keyword evidence="4 6" id="KW-1133">Transmembrane helix</keyword>
<dbReference type="RefSeq" id="WP_374423573.1">
    <property type="nucleotide sequence ID" value="NZ_JBHRXJ010000003.1"/>
</dbReference>
<comment type="subcellular location">
    <subcellularLocation>
        <location evidence="1">Cell membrane</location>
        <topology evidence="1">Multi-pass membrane protein</topology>
    </subcellularLocation>
</comment>
<dbReference type="PANTHER" id="PTHR30485">
    <property type="entry name" value="NI/FE-HYDROGENASE 1 B-TYPE CYTOCHROME SUBUNIT"/>
    <property type="match status" value="1"/>
</dbReference>
<evidence type="ECO:0000313" key="8">
    <source>
        <dbReference type="EMBL" id="MFC3527705.1"/>
    </source>
</evidence>
<evidence type="ECO:0000256" key="2">
    <source>
        <dbReference type="ARBA" id="ARBA00022475"/>
    </source>
</evidence>
<proteinExistence type="predicted"/>
<dbReference type="InterPro" id="IPR016174">
    <property type="entry name" value="Di-haem_cyt_TM"/>
</dbReference>
<gene>
    <name evidence="8" type="ORF">ACFOMH_05915</name>
</gene>
<dbReference type="InterPro" id="IPR051542">
    <property type="entry name" value="Hydrogenase_cytochrome"/>
</dbReference>